<gene>
    <name evidence="3" type="ORF">JM18_003890</name>
</gene>
<evidence type="ECO:0000313" key="4">
    <source>
        <dbReference type="Proteomes" id="UP000792063"/>
    </source>
</evidence>
<feature type="region of interest" description="Disordered" evidence="1">
    <location>
        <begin position="161"/>
        <end position="340"/>
    </location>
</feature>
<feature type="compositionally biased region" description="Acidic residues" evidence="1">
    <location>
        <begin position="520"/>
        <end position="533"/>
    </location>
</feature>
<dbReference type="Proteomes" id="UP000792063">
    <property type="component" value="Unassembled WGS sequence"/>
</dbReference>
<feature type="compositionally biased region" description="Low complexity" evidence="1">
    <location>
        <begin position="680"/>
        <end position="693"/>
    </location>
</feature>
<feature type="compositionally biased region" description="Basic and acidic residues" evidence="1">
    <location>
        <begin position="582"/>
        <end position="596"/>
    </location>
</feature>
<evidence type="ECO:0000313" key="3">
    <source>
        <dbReference type="EMBL" id="KAG2522351.1"/>
    </source>
</evidence>
<feature type="region of interest" description="Disordered" evidence="1">
    <location>
        <begin position="498"/>
        <end position="596"/>
    </location>
</feature>
<dbReference type="AlphaFoldDB" id="A0A921SFK2"/>
<feature type="compositionally biased region" description="Basic and acidic residues" evidence="1">
    <location>
        <begin position="318"/>
        <end position="333"/>
    </location>
</feature>
<sequence length="1207" mass="133443">MSREELALETQLLLQEVTQITQNEAVESVLEDANAPQPVSELETAKQALLEKLKRKKEANRAQRHQLNQQRYGQVPGKKNDIFSPRKNKQQSLKLPVASTASGGSRKKQNMLTKLKTQAIQQGAQNMAKLFGYSSYEEQLKHLNQIEKKKILQNEMKEKLEKAAGEEVEVDDNEDVEMQEGDVGETEAVEQDGSGDADRGSHVSTEPESEKLLEQVLTAPKDSHNDVSVQVAPPVNKTAESAGEKDEHEDQDSVVVVKRRNMIRKQDVVEQDGNEADSEQDDKEGDDEDADVDVAMDTAAGVAVDTNEQDAAMEEGEGSSKPEKSTTPKDKAAGYRNLLRAEALQNRRRKRLVKGRGDNFVESEAEEDEEEDVLKIGGLGDFGFGVPQATTQESKEAEEERNALKLRKDDLDHIVDDISDDERAQEQDLDEMFRREQEDQDRQQVKEVMRNVKEGFGRNRRAFSGLHSGSEARGRFNLDELVAADGSKFEAARLGLLESDEELSEGEDGSGEKKNVNVNGEEEEGKELDEEAEMERMLRERFMNQPKIYVTSSESGSDNEDENDAAKEKTGADNDEIESDEERERQQMKLFSERARVNRRMQRMKDLQRQIALENNEADPNAKAKTIPNVLLEEDEDSQELMHLLNRTDVDAAPTNTANGPSHTKARPDRPRPKLGRFNSYGGITSSSRGSSSFSRVIGQCKMFSANANSSGGGSSKGFVFTSFSADKPEQDGDENAAPNNDESVPTARPDFAKSKSWSGAGSKASTKRRGAPGGRAAASSKKRKSGGLFSVLSSYHLSREPEPRAEELQALIDNSDVRRLHLAVHSSGLGDDSYGSAVISGPYRVGNSDADTCSYHASKEGESCRQPRTCYECLNADIAGVKDGCLLAPSGFCEDMSSYEANLDYRRNTTGEDLSLTGWYNYYPSVNATYCEPTDAACVLCDELVNNGSLSQSSHREYKTENTSTEVERQFCVGTDGCVCVMSCETDNWEVNMPAECGTNGSESADNDSSSDATTYSTMLIFYLVLQVALLGVFMYRRGLCKRMGERRPPVRAEGPYNNVNAITSPSNRLRLSGWRKMQNTLIEREKKQLANQQPQYMMSPRVESVTVQTETNNNPQQSPVDSSPNSDSARAVYAQVQDDPNATDSNRERNCSLSSDREVVDQVAGDIVVVGASYEERITSTSAETTRDERTSSGCAMLEAHRSAV</sequence>
<protein>
    <recommendedName>
        <fullName evidence="5">DNA replication checkpoint mediator MRC1 domain-containing protein</fullName>
    </recommendedName>
</protein>
<keyword evidence="2" id="KW-0812">Transmembrane</keyword>
<feature type="region of interest" description="Disordered" evidence="1">
    <location>
        <begin position="56"/>
        <end position="110"/>
    </location>
</feature>
<feature type="compositionally biased region" description="Acidic residues" evidence="1">
    <location>
        <begin position="362"/>
        <end position="372"/>
    </location>
</feature>
<name>A0A921SFK2_9STRA</name>
<feature type="region of interest" description="Disordered" evidence="1">
    <location>
        <begin position="1182"/>
        <end position="1207"/>
    </location>
</feature>
<organism evidence="3 4">
    <name type="scientific">Phytophthora kernoviae</name>
    <dbReference type="NCBI Taxonomy" id="325452"/>
    <lineage>
        <taxon>Eukaryota</taxon>
        <taxon>Sar</taxon>
        <taxon>Stramenopiles</taxon>
        <taxon>Oomycota</taxon>
        <taxon>Peronosporomycetes</taxon>
        <taxon>Peronosporales</taxon>
        <taxon>Peronosporaceae</taxon>
        <taxon>Phytophthora</taxon>
    </lineage>
</organism>
<comment type="caution">
    <text evidence="3">The sequence shown here is derived from an EMBL/GenBank/DDBJ whole genome shotgun (WGS) entry which is preliminary data.</text>
</comment>
<keyword evidence="2" id="KW-1133">Transmembrane helix</keyword>
<feature type="compositionally biased region" description="Acidic residues" evidence="1">
    <location>
        <begin position="269"/>
        <end position="294"/>
    </location>
</feature>
<feature type="compositionally biased region" description="Polar residues" evidence="1">
    <location>
        <begin position="1107"/>
        <end position="1130"/>
    </location>
</feature>
<evidence type="ECO:0000256" key="2">
    <source>
        <dbReference type="SAM" id="Phobius"/>
    </source>
</evidence>
<keyword evidence="2" id="KW-0472">Membrane</keyword>
<feature type="region of interest" description="Disordered" evidence="1">
    <location>
        <begin position="362"/>
        <end position="404"/>
    </location>
</feature>
<feature type="compositionally biased region" description="Low complexity" evidence="1">
    <location>
        <begin position="755"/>
        <end position="765"/>
    </location>
</feature>
<reference evidence="3" key="2">
    <citation type="submission" date="2020-06" db="EMBL/GenBank/DDBJ databases">
        <authorList>
            <person name="Studholme D.J."/>
        </authorList>
    </citation>
    <scope>NUCLEOTIDE SEQUENCE</scope>
    <source>
        <strain evidence="3">NZFS 3630</strain>
    </source>
</reference>
<dbReference type="EMBL" id="JPWU03000217">
    <property type="protein sequence ID" value="KAG2522351.1"/>
    <property type="molecule type" value="Genomic_DNA"/>
</dbReference>
<feature type="region of interest" description="Disordered" evidence="1">
    <location>
        <begin position="1104"/>
        <end position="1159"/>
    </location>
</feature>
<evidence type="ECO:0000256" key="1">
    <source>
        <dbReference type="SAM" id="MobiDB-lite"/>
    </source>
</evidence>
<proteinExistence type="predicted"/>
<feature type="compositionally biased region" description="Basic and acidic residues" evidence="1">
    <location>
        <begin position="1147"/>
        <end position="1159"/>
    </location>
</feature>
<accession>A0A921SFK2</accession>
<feature type="region of interest" description="Disordered" evidence="1">
    <location>
        <begin position="721"/>
        <end position="783"/>
    </location>
</feature>
<evidence type="ECO:0008006" key="5">
    <source>
        <dbReference type="Google" id="ProtNLM"/>
    </source>
</evidence>
<feature type="transmembrane region" description="Helical" evidence="2">
    <location>
        <begin position="1017"/>
        <end position="1037"/>
    </location>
</feature>
<feature type="region of interest" description="Disordered" evidence="1">
    <location>
        <begin position="651"/>
        <end position="693"/>
    </location>
</feature>
<feature type="compositionally biased region" description="Acidic residues" evidence="1">
    <location>
        <begin position="166"/>
        <end position="195"/>
    </location>
</feature>
<feature type="compositionally biased region" description="Low complexity" evidence="1">
    <location>
        <begin position="295"/>
        <end position="305"/>
    </location>
</feature>
<feature type="compositionally biased region" description="Acidic residues" evidence="1">
    <location>
        <begin position="307"/>
        <end position="317"/>
    </location>
</feature>
<reference evidence="3" key="1">
    <citation type="journal article" date="2015" name="Genom Data">
        <title>Genome sequences of six Phytophthora species associated with forests in New Zealand.</title>
        <authorList>
            <person name="Studholme D.J."/>
            <person name="McDougal R.L."/>
            <person name="Sambles C."/>
            <person name="Hansen E."/>
            <person name="Hardy G."/>
            <person name="Grant M."/>
            <person name="Ganley R.J."/>
            <person name="Williams N.M."/>
        </authorList>
    </citation>
    <scope>NUCLEOTIDE SEQUENCE</scope>
    <source>
        <strain evidence="3">NZFS 3630</strain>
    </source>
</reference>
<feature type="compositionally biased region" description="Acidic residues" evidence="1">
    <location>
        <begin position="498"/>
        <end position="509"/>
    </location>
</feature>
<feature type="compositionally biased region" description="Basic and acidic residues" evidence="1">
    <location>
        <begin position="393"/>
        <end position="404"/>
    </location>
</feature>